<organism evidence="1 2">
    <name type="scientific">Rhodothalassium salexigens DSM 2132</name>
    <dbReference type="NCBI Taxonomy" id="1188247"/>
    <lineage>
        <taxon>Bacteria</taxon>
        <taxon>Pseudomonadati</taxon>
        <taxon>Pseudomonadota</taxon>
        <taxon>Alphaproteobacteria</taxon>
        <taxon>Rhodothalassiales</taxon>
        <taxon>Rhodothalassiaceae</taxon>
        <taxon>Rhodothalassium</taxon>
    </lineage>
</organism>
<dbReference type="AlphaFoldDB" id="A0A4R2PNH4"/>
<dbReference type="Gene3D" id="3.30.70.1210">
    <property type="entry name" value="Crispr-associated protein, domain 2"/>
    <property type="match status" value="1"/>
</dbReference>
<name>A0A4R2PNH4_RHOSA</name>
<dbReference type="InParanoid" id="A0A4R2PNH4"/>
<comment type="caution">
    <text evidence="1">The sequence shown here is derived from an EMBL/GenBank/DDBJ whole genome shotgun (WGS) entry which is preliminary data.</text>
</comment>
<dbReference type="NCBIfam" id="TIGR01907">
    <property type="entry name" value="casE_Cse3"/>
    <property type="match status" value="1"/>
</dbReference>
<keyword evidence="2" id="KW-1185">Reference proteome</keyword>
<dbReference type="FunCoup" id="A0A4R2PNH4">
    <property type="interactions" value="9"/>
</dbReference>
<dbReference type="Proteomes" id="UP000295399">
    <property type="component" value="Unassembled WGS sequence"/>
</dbReference>
<accession>A0A4R2PNH4</accession>
<dbReference type="Gene3D" id="3.30.70.1200">
    <property type="entry name" value="Crispr-associated protein, domain 1"/>
    <property type="match status" value="1"/>
</dbReference>
<dbReference type="SUPFAM" id="SSF117987">
    <property type="entry name" value="CRISPR-associated protein"/>
    <property type="match status" value="1"/>
</dbReference>
<proteinExistence type="predicted"/>
<reference evidence="1 2" key="1">
    <citation type="submission" date="2019-03" db="EMBL/GenBank/DDBJ databases">
        <title>Genomic Encyclopedia of Type Strains, Phase IV (KMG-IV): sequencing the most valuable type-strain genomes for metagenomic binning, comparative biology and taxonomic classification.</title>
        <authorList>
            <person name="Goeker M."/>
        </authorList>
    </citation>
    <scope>NUCLEOTIDE SEQUENCE [LARGE SCALE GENOMIC DNA]</scope>
    <source>
        <strain evidence="1 2">DSM 2132</strain>
    </source>
</reference>
<dbReference type="EMBL" id="SLXO01000003">
    <property type="protein sequence ID" value="TCP36484.1"/>
    <property type="molecule type" value="Genomic_DNA"/>
</dbReference>
<dbReference type="InterPro" id="IPR010179">
    <property type="entry name" value="CRISPR-assoc_prot_Cse3"/>
</dbReference>
<dbReference type="Pfam" id="PF08798">
    <property type="entry name" value="CRISPR_assoc"/>
    <property type="match status" value="1"/>
</dbReference>
<evidence type="ECO:0000313" key="2">
    <source>
        <dbReference type="Proteomes" id="UP000295399"/>
    </source>
</evidence>
<dbReference type="SMART" id="SM01101">
    <property type="entry name" value="CRISPR_assoc"/>
    <property type="match status" value="1"/>
</dbReference>
<gene>
    <name evidence="1" type="ORF">EV659_103377</name>
</gene>
<protein>
    <submittedName>
        <fullName evidence="1">CRISPR-associated Cse3 family protein</fullName>
    </submittedName>
</protein>
<sequence length="243" mass="27203">MTDHPWVLSRITLRRDATAAALAPILLPDGRHSPTPLAIGHRLIWSLFADQPERDRDFLWREIEPGRFITFSARAPRRASDLVTVDEPKLLDVTWRTGQRLAFSLRANPTVARRDGKGRRGKRHDVIMDALRPIERGKDRRTARPNLERERGLAWLSARAERCGFALETDVNGTPCTQVDGYRQHVIKRRKGRRAVLSSLDFDGLLRITAPQVFAAALCQGVGPAKAFGCGLLLVRPAPLAAE</sequence>
<dbReference type="CDD" id="cd09727">
    <property type="entry name" value="Cas6_I-E"/>
    <property type="match status" value="1"/>
</dbReference>
<evidence type="ECO:0000313" key="1">
    <source>
        <dbReference type="EMBL" id="TCP36484.1"/>
    </source>
</evidence>
<dbReference type="OrthoDB" id="9795689at2"/>
<dbReference type="RefSeq" id="WP_132708010.1">
    <property type="nucleotide sequence ID" value="NZ_JACIGF010000003.1"/>
</dbReference>